<evidence type="ECO:0008006" key="4">
    <source>
        <dbReference type="Google" id="ProtNLM"/>
    </source>
</evidence>
<organism evidence="2 3">
    <name type="scientific">Mucuna pruriens</name>
    <name type="common">Velvet bean</name>
    <name type="synonym">Dolichos pruriens</name>
    <dbReference type="NCBI Taxonomy" id="157652"/>
    <lineage>
        <taxon>Eukaryota</taxon>
        <taxon>Viridiplantae</taxon>
        <taxon>Streptophyta</taxon>
        <taxon>Embryophyta</taxon>
        <taxon>Tracheophyta</taxon>
        <taxon>Spermatophyta</taxon>
        <taxon>Magnoliopsida</taxon>
        <taxon>eudicotyledons</taxon>
        <taxon>Gunneridae</taxon>
        <taxon>Pentapetalae</taxon>
        <taxon>rosids</taxon>
        <taxon>fabids</taxon>
        <taxon>Fabales</taxon>
        <taxon>Fabaceae</taxon>
        <taxon>Papilionoideae</taxon>
        <taxon>50 kb inversion clade</taxon>
        <taxon>NPAAA clade</taxon>
        <taxon>indigoferoid/millettioid clade</taxon>
        <taxon>Phaseoleae</taxon>
        <taxon>Mucuna</taxon>
    </lineage>
</organism>
<gene>
    <name evidence="2" type="ORF">CR513_08854</name>
</gene>
<feature type="non-terminal residue" evidence="2">
    <location>
        <position position="1"/>
    </location>
</feature>
<evidence type="ECO:0000256" key="1">
    <source>
        <dbReference type="SAM" id="MobiDB-lite"/>
    </source>
</evidence>
<evidence type="ECO:0000313" key="3">
    <source>
        <dbReference type="Proteomes" id="UP000257109"/>
    </source>
</evidence>
<proteinExistence type="predicted"/>
<name>A0A371HW99_MUCPR</name>
<protein>
    <recommendedName>
        <fullName evidence="4">Retrotransposon gag domain-containing protein</fullName>
    </recommendedName>
</protein>
<accession>A0A371HW99</accession>
<dbReference type="AlphaFoldDB" id="A0A371HW99"/>
<dbReference type="EMBL" id="QJKJ01001552">
    <property type="protein sequence ID" value="RDY07067.1"/>
    <property type="molecule type" value="Genomic_DNA"/>
</dbReference>
<comment type="caution">
    <text evidence="2">The sequence shown here is derived from an EMBL/GenBank/DDBJ whole genome shotgun (WGS) entry which is preliminary data.</text>
</comment>
<keyword evidence="3" id="KW-1185">Reference proteome</keyword>
<dbReference type="Proteomes" id="UP000257109">
    <property type="component" value="Unassembled WGS sequence"/>
</dbReference>
<feature type="region of interest" description="Disordered" evidence="1">
    <location>
        <begin position="65"/>
        <end position="88"/>
    </location>
</feature>
<sequence length="88" mass="10597">MEAKEDKEDHLQAEKCQLGPSQDKWCKFHKARDHSTEECRLLKSHIEKLIQDGYLGRFVRRMKEEKRAMNDHNRKDRSRMPSRDSDRA</sequence>
<dbReference type="OrthoDB" id="1752268at2759"/>
<evidence type="ECO:0000313" key="2">
    <source>
        <dbReference type="EMBL" id="RDY07067.1"/>
    </source>
</evidence>
<reference evidence="2" key="1">
    <citation type="submission" date="2018-05" db="EMBL/GenBank/DDBJ databases">
        <title>Draft genome of Mucuna pruriens seed.</title>
        <authorList>
            <person name="Nnadi N.E."/>
            <person name="Vos R."/>
            <person name="Hasami M.H."/>
            <person name="Devisetty U.K."/>
            <person name="Aguiy J.C."/>
        </authorList>
    </citation>
    <scope>NUCLEOTIDE SEQUENCE [LARGE SCALE GENOMIC DNA]</scope>
    <source>
        <strain evidence="2">JCA_2017</strain>
    </source>
</reference>